<dbReference type="InterPro" id="IPR027417">
    <property type="entry name" value="P-loop_NTPase"/>
</dbReference>
<protein>
    <recommendedName>
        <fullName evidence="3">Sulfotransferase family protein</fullName>
    </recommendedName>
</protein>
<evidence type="ECO:0008006" key="3">
    <source>
        <dbReference type="Google" id="ProtNLM"/>
    </source>
</evidence>
<dbReference type="SUPFAM" id="SSF52540">
    <property type="entry name" value="P-loop containing nucleoside triphosphate hydrolases"/>
    <property type="match status" value="1"/>
</dbReference>
<dbReference type="AlphaFoldDB" id="A0A7Y7IW61"/>
<dbReference type="RefSeq" id="WP_176639940.1">
    <property type="nucleotide sequence ID" value="NZ_JABXXP010000134.1"/>
</dbReference>
<dbReference type="Gene3D" id="3.40.50.300">
    <property type="entry name" value="P-loop containing nucleotide triphosphate hydrolases"/>
    <property type="match status" value="1"/>
</dbReference>
<dbReference type="Proteomes" id="UP000534870">
    <property type="component" value="Unassembled WGS sequence"/>
</dbReference>
<evidence type="ECO:0000313" key="1">
    <source>
        <dbReference type="EMBL" id="NVN11203.1"/>
    </source>
</evidence>
<accession>A0A7Y7IW61</accession>
<dbReference type="EMBL" id="JABXXP010000134">
    <property type="protein sequence ID" value="NVN11203.1"/>
    <property type="molecule type" value="Genomic_DNA"/>
</dbReference>
<organism evidence="1 2">
    <name type="scientific">Nguyenibacter vanlangensis</name>
    <dbReference type="NCBI Taxonomy" id="1216886"/>
    <lineage>
        <taxon>Bacteria</taxon>
        <taxon>Pseudomonadati</taxon>
        <taxon>Pseudomonadota</taxon>
        <taxon>Alphaproteobacteria</taxon>
        <taxon>Acetobacterales</taxon>
        <taxon>Acetobacteraceae</taxon>
        <taxon>Nguyenibacter</taxon>
    </lineage>
</organism>
<reference evidence="1 2" key="1">
    <citation type="submission" date="2020-06" db="EMBL/GenBank/DDBJ databases">
        <title>Description of novel acetic acid bacteria.</title>
        <authorList>
            <person name="Sombolestani A."/>
        </authorList>
    </citation>
    <scope>NUCLEOTIDE SEQUENCE [LARGE SCALE GENOMIC DNA]</scope>
    <source>
        <strain evidence="1 2">LMG 31431</strain>
    </source>
</reference>
<name>A0A7Y7IW61_9PROT</name>
<gene>
    <name evidence="1" type="ORF">HUK84_08635</name>
</gene>
<comment type="caution">
    <text evidence="1">The sequence shown here is derived from an EMBL/GenBank/DDBJ whole genome shotgun (WGS) entry which is preliminary data.</text>
</comment>
<evidence type="ECO:0000313" key="2">
    <source>
        <dbReference type="Proteomes" id="UP000534870"/>
    </source>
</evidence>
<sequence length="331" mass="37210">MHMNSGHVIVVLGMHRSGTSAITKALQVLGVSLGENLMSPAADNPTGFWEDNDVCRINEALLRHIEAAYDHLGLVGSLSWPHPVLAELRAEAAALLKARLASCGGLWGFKDPRTCRLMDFWRPVLEASGCRVGVVLPLRNPLSVVRSLERRERMPAERGYMLWLEHVVCSILSTGDVKNRVIVDYDRMMEDPSRQLHRMADRLGMAVDPVACREFSNSFLDGTLRHSRGSLRDLARDSRAPHAVSELFHILSDCADDRADLESRDLYLACLDVARSIETWRPLLTYYNRLEDSLAEPVEARNRWSVTEIRALLRPGTLARSVLGALPEWRR</sequence>
<proteinExistence type="predicted"/>